<keyword evidence="1" id="KW-0614">Plasmid</keyword>
<name>A0ACD4CZZ8_9HYPH</name>
<dbReference type="Proteomes" id="UP001061991">
    <property type="component" value="Plasmid p_unnamed1"/>
</dbReference>
<gene>
    <name evidence="1" type="ORF">N8E88_09710</name>
</gene>
<sequence>MQNPDTGDKLSSLQPGDPVKVIRGGDSVSGDEEWVQATVVSNSEAAVAVKYSDDGQEVIPWDSGRICGPESKKSR</sequence>
<evidence type="ECO:0000313" key="2">
    <source>
        <dbReference type="Proteomes" id="UP001061991"/>
    </source>
</evidence>
<reference evidence="1" key="1">
    <citation type="submission" date="2022-09" db="EMBL/GenBank/DDBJ databases">
        <title>Interaction between co-microsymbionts with complementary sets of symbiotic genes in legume-rhizobium systems.</title>
        <authorList>
            <person name="Safronova V."/>
            <person name="Sazanova A."/>
            <person name="Afonin A."/>
            <person name="Chirak E."/>
        </authorList>
    </citation>
    <scope>NUCLEOTIDE SEQUENCE</scope>
    <source>
        <strain evidence="1">A18/3m</strain>
    </source>
</reference>
<evidence type="ECO:0000313" key="1">
    <source>
        <dbReference type="EMBL" id="UXN59134.1"/>
    </source>
</evidence>
<proteinExistence type="predicted"/>
<geneLocation type="plasmid" evidence="1 2">
    <name>p_unnamed1</name>
</geneLocation>
<organism evidence="1 2">
    <name type="scientific">Phyllobacterium zundukense</name>
    <dbReference type="NCBI Taxonomy" id="1867719"/>
    <lineage>
        <taxon>Bacteria</taxon>
        <taxon>Pseudomonadati</taxon>
        <taxon>Pseudomonadota</taxon>
        <taxon>Alphaproteobacteria</taxon>
        <taxon>Hyphomicrobiales</taxon>
        <taxon>Phyllobacteriaceae</taxon>
        <taxon>Phyllobacterium</taxon>
    </lineage>
</organism>
<keyword evidence="2" id="KW-1185">Reference proteome</keyword>
<accession>A0ACD4CZZ8</accession>
<dbReference type="EMBL" id="CP104972">
    <property type="protein sequence ID" value="UXN59134.1"/>
    <property type="molecule type" value="Genomic_DNA"/>
</dbReference>
<protein>
    <submittedName>
        <fullName evidence="1">Uncharacterized protein</fullName>
    </submittedName>
</protein>